<dbReference type="AlphaFoldDB" id="A0A0B6Z390"/>
<accession>A0A0B6Z390</accession>
<proteinExistence type="predicted"/>
<sequence length="54" mass="6047">FFKRFRTPCELGPCRPPDLNLGNADIVHVCGDNSYELQRKDALGDHSLEDNGSK</sequence>
<organism evidence="1">
    <name type="scientific">Arion vulgaris</name>
    <dbReference type="NCBI Taxonomy" id="1028688"/>
    <lineage>
        <taxon>Eukaryota</taxon>
        <taxon>Metazoa</taxon>
        <taxon>Spiralia</taxon>
        <taxon>Lophotrochozoa</taxon>
        <taxon>Mollusca</taxon>
        <taxon>Gastropoda</taxon>
        <taxon>Heterobranchia</taxon>
        <taxon>Euthyneura</taxon>
        <taxon>Panpulmonata</taxon>
        <taxon>Eupulmonata</taxon>
        <taxon>Stylommatophora</taxon>
        <taxon>Helicina</taxon>
        <taxon>Arionoidea</taxon>
        <taxon>Arionidae</taxon>
        <taxon>Arion</taxon>
    </lineage>
</organism>
<reference evidence="1" key="1">
    <citation type="submission" date="2014-12" db="EMBL/GenBank/DDBJ databases">
        <title>Insight into the proteome of Arion vulgaris.</title>
        <authorList>
            <person name="Aradska J."/>
            <person name="Bulat T."/>
            <person name="Smidak R."/>
            <person name="Sarate P."/>
            <person name="Gangsoo J."/>
            <person name="Sialana F."/>
            <person name="Bilban M."/>
            <person name="Lubec G."/>
        </authorList>
    </citation>
    <scope>NUCLEOTIDE SEQUENCE</scope>
    <source>
        <tissue evidence="1">Skin</tissue>
    </source>
</reference>
<gene>
    <name evidence="1" type="primary">ORF46728</name>
</gene>
<evidence type="ECO:0000313" key="1">
    <source>
        <dbReference type="EMBL" id="CEK62983.1"/>
    </source>
</evidence>
<protein>
    <submittedName>
        <fullName evidence="1">Uncharacterized protein</fullName>
    </submittedName>
</protein>
<name>A0A0B6Z390_9EUPU</name>
<dbReference type="EMBL" id="HACG01016118">
    <property type="protein sequence ID" value="CEK62983.1"/>
    <property type="molecule type" value="Transcribed_RNA"/>
</dbReference>
<feature type="non-terminal residue" evidence="1">
    <location>
        <position position="1"/>
    </location>
</feature>